<dbReference type="PROSITE" id="PS51257">
    <property type="entry name" value="PROKAR_LIPOPROTEIN"/>
    <property type="match status" value="1"/>
</dbReference>
<reference evidence="4 5" key="1">
    <citation type="journal article" date="2019" name="Int. J. Syst. Evol. Microbiol.">
        <title>The Global Catalogue of Microorganisms (GCM) 10K type strain sequencing project: providing services to taxonomists for standard genome sequencing and annotation.</title>
        <authorList>
            <consortium name="The Broad Institute Genomics Platform"/>
            <consortium name="The Broad Institute Genome Sequencing Center for Infectious Disease"/>
            <person name="Wu L."/>
            <person name="Ma J."/>
        </authorList>
    </citation>
    <scope>NUCLEOTIDE SEQUENCE [LARGE SCALE GENOMIC DNA]</scope>
    <source>
        <strain evidence="4 5">JCM 10667</strain>
    </source>
</reference>
<evidence type="ECO:0000313" key="4">
    <source>
        <dbReference type="EMBL" id="GAA0563066.1"/>
    </source>
</evidence>
<protein>
    <recommendedName>
        <fullName evidence="3">DUF4232 domain-containing protein</fullName>
    </recommendedName>
</protein>
<feature type="region of interest" description="Disordered" evidence="1">
    <location>
        <begin position="32"/>
        <end position="73"/>
    </location>
</feature>
<dbReference type="Pfam" id="PF14016">
    <property type="entry name" value="DUF4232"/>
    <property type="match status" value="1"/>
</dbReference>
<dbReference type="Proteomes" id="UP001501427">
    <property type="component" value="Unassembled WGS sequence"/>
</dbReference>
<sequence length="217" mass="22138">MTQSADRRSFVALAGAGLALALSVTGCSFDFSVGDPKPAAEEPGTAVEPEEAGPLAGSSPGGDEPSTSPRAGGYEIPVCLPGQLIAELHEQPSDSEEKVLAVLTLSNRSTADCVLPGGWAPLGQGGGGGPHYAAVEGAREPHPNPGMRITLRPGATAYAGLKWGTSPECPSAGGWAVSWHGSWLPAEVSWRGGQRDICPGTLTQGTLQPSPNTVNYN</sequence>
<feature type="signal peptide" evidence="2">
    <location>
        <begin position="1"/>
        <end position="21"/>
    </location>
</feature>
<evidence type="ECO:0000256" key="1">
    <source>
        <dbReference type="SAM" id="MobiDB-lite"/>
    </source>
</evidence>
<comment type="caution">
    <text evidence="4">The sequence shown here is derived from an EMBL/GenBank/DDBJ whole genome shotgun (WGS) entry which is preliminary data.</text>
</comment>
<dbReference type="InterPro" id="IPR025326">
    <property type="entry name" value="DUF4232"/>
</dbReference>
<feature type="chain" id="PRO_5047004029" description="DUF4232 domain-containing protein" evidence="2">
    <location>
        <begin position="22"/>
        <end position="217"/>
    </location>
</feature>
<evidence type="ECO:0000313" key="5">
    <source>
        <dbReference type="Proteomes" id="UP001501427"/>
    </source>
</evidence>
<proteinExistence type="predicted"/>
<accession>A0ABN1EBG7</accession>
<feature type="domain" description="DUF4232" evidence="3">
    <location>
        <begin position="79"/>
        <end position="166"/>
    </location>
</feature>
<gene>
    <name evidence="4" type="ORF">GCM10009546_26620</name>
</gene>
<name>A0ABN1EBG7_9ACTN</name>
<organism evidence="4 5">
    <name type="scientific">Actinomadura livida</name>
    <dbReference type="NCBI Taxonomy" id="79909"/>
    <lineage>
        <taxon>Bacteria</taxon>
        <taxon>Bacillati</taxon>
        <taxon>Actinomycetota</taxon>
        <taxon>Actinomycetes</taxon>
        <taxon>Streptosporangiales</taxon>
        <taxon>Thermomonosporaceae</taxon>
        <taxon>Actinomadura</taxon>
    </lineage>
</organism>
<keyword evidence="2" id="KW-0732">Signal</keyword>
<evidence type="ECO:0000256" key="2">
    <source>
        <dbReference type="SAM" id="SignalP"/>
    </source>
</evidence>
<dbReference type="EMBL" id="BAAAHD010000023">
    <property type="protein sequence ID" value="GAA0563066.1"/>
    <property type="molecule type" value="Genomic_DNA"/>
</dbReference>
<evidence type="ECO:0000259" key="3">
    <source>
        <dbReference type="Pfam" id="PF14016"/>
    </source>
</evidence>
<keyword evidence="5" id="KW-1185">Reference proteome</keyword>